<evidence type="ECO:0000256" key="2">
    <source>
        <dbReference type="ARBA" id="ARBA00022630"/>
    </source>
</evidence>
<comment type="similarity">
    <text evidence="1">Belongs to the class-II pyridine nucleotide-disulfide oxidoreductase family.</text>
</comment>
<dbReference type="PRINTS" id="PR00368">
    <property type="entry name" value="FADPNR"/>
</dbReference>
<dbReference type="GO" id="GO:0097237">
    <property type="term" value="P:cellular response to toxic substance"/>
    <property type="evidence" value="ECO:0007669"/>
    <property type="project" value="UniProtKB-ARBA"/>
</dbReference>
<keyword evidence="4" id="KW-0560">Oxidoreductase</keyword>
<dbReference type="InterPro" id="IPR050097">
    <property type="entry name" value="Ferredoxin-NADP_redctase_2"/>
</dbReference>
<dbReference type="Gene3D" id="3.40.30.10">
    <property type="entry name" value="Glutaredoxin"/>
    <property type="match status" value="1"/>
</dbReference>
<evidence type="ECO:0000256" key="7">
    <source>
        <dbReference type="SAM" id="MobiDB-lite"/>
    </source>
</evidence>
<keyword evidence="10" id="KW-1185">Reference proteome</keyword>
<dbReference type="GO" id="GO:0016668">
    <property type="term" value="F:oxidoreductase activity, acting on a sulfur group of donors, NAD(P) as acceptor"/>
    <property type="evidence" value="ECO:0007669"/>
    <property type="project" value="UniProtKB-ARBA"/>
</dbReference>
<dbReference type="PRINTS" id="PR00469">
    <property type="entry name" value="PNDRDTASEII"/>
</dbReference>
<dbReference type="AlphaFoldDB" id="A0AAP0J0K8"/>
<dbReference type="Pfam" id="PF07992">
    <property type="entry name" value="Pyr_redox_2"/>
    <property type="match status" value="1"/>
</dbReference>
<proteinExistence type="inferred from homology"/>
<dbReference type="EMBL" id="JBBNAG010000006">
    <property type="protein sequence ID" value="KAK9125224.1"/>
    <property type="molecule type" value="Genomic_DNA"/>
</dbReference>
<keyword evidence="6" id="KW-0676">Redox-active center</keyword>
<evidence type="ECO:0000256" key="4">
    <source>
        <dbReference type="ARBA" id="ARBA00023002"/>
    </source>
</evidence>
<protein>
    <recommendedName>
        <fullName evidence="8">FAD/NAD(P)-binding domain-containing protein</fullName>
    </recommendedName>
</protein>
<dbReference type="InterPro" id="IPR036188">
    <property type="entry name" value="FAD/NAD-bd_sf"/>
</dbReference>
<dbReference type="InterPro" id="IPR023753">
    <property type="entry name" value="FAD/NAD-binding_dom"/>
</dbReference>
<comment type="caution">
    <text evidence="9">The sequence shown here is derived from an EMBL/GenBank/DDBJ whole genome shotgun (WGS) entry which is preliminary data.</text>
</comment>
<keyword evidence="3" id="KW-0274">FAD</keyword>
<dbReference type="InterPro" id="IPR008255">
    <property type="entry name" value="Pyr_nucl-diS_OxRdtase_2_AS"/>
</dbReference>
<organism evidence="9 10">
    <name type="scientific">Stephania cephalantha</name>
    <dbReference type="NCBI Taxonomy" id="152367"/>
    <lineage>
        <taxon>Eukaryota</taxon>
        <taxon>Viridiplantae</taxon>
        <taxon>Streptophyta</taxon>
        <taxon>Embryophyta</taxon>
        <taxon>Tracheophyta</taxon>
        <taxon>Spermatophyta</taxon>
        <taxon>Magnoliopsida</taxon>
        <taxon>Ranunculales</taxon>
        <taxon>Menispermaceae</taxon>
        <taxon>Menispermoideae</taxon>
        <taxon>Cissampelideae</taxon>
        <taxon>Stephania</taxon>
    </lineage>
</organism>
<keyword evidence="5" id="KW-1015">Disulfide bond</keyword>
<dbReference type="Proteomes" id="UP001419268">
    <property type="component" value="Unassembled WGS sequence"/>
</dbReference>
<feature type="domain" description="FAD/NAD(P)-binding" evidence="8">
    <location>
        <begin position="102"/>
        <end position="282"/>
    </location>
</feature>
<name>A0AAP0J0K8_9MAGN</name>
<dbReference type="Gene3D" id="3.50.50.60">
    <property type="entry name" value="FAD/NAD(P)-binding domain"/>
    <property type="match status" value="3"/>
</dbReference>
<evidence type="ECO:0000259" key="8">
    <source>
        <dbReference type="Pfam" id="PF07992"/>
    </source>
</evidence>
<sequence>MEREQKRTEYEGCLRVESRSASVCGPKPMAAARIDAAVARASPTTTHYSSMSSPLSTTRLFISLTTPPRPTRPISSHRPSPPLLVRATAADSSTSNYKGIENLVIIGSGPAGYTAAIYAARANLKPVVFEGYQVGGVPGGQLMTTTEVENFPGFPDGITGPDLMDRMRRQAERWGAELFQEDVEFIDVKRAPFTIKSSDREVKCYSVIVATGATAKRLNLPREEEFWSRGISACAICDGASPLFKGQVLAVVGGGDTATEEALYLTKYGRHIHLLVRKDQLRASKAMQDSQILEGQVELDSSGYILVKEGAAKTSVEGVFAAGDVQDHEWRQAITAAGSGCVAALSVERYLTSNNLLIEFHQADVSFYGCALHEQPQTEEVKKELSDRDVQEGFDITRTKHKGQVIDEYDQNVHFVEIDIEEDPEIAEAAGIMGTPCVQFFKNKEMIRLVQFDVWSDYFNMALFKVVVTKDETGSEPLGGACSHSGWRPPTASNRKDKQKIHTQASGLASSRRPRKGVLQIRPPMLSSIMKGI</sequence>
<evidence type="ECO:0000256" key="6">
    <source>
        <dbReference type="ARBA" id="ARBA00023284"/>
    </source>
</evidence>
<dbReference type="InterPro" id="IPR036249">
    <property type="entry name" value="Thioredoxin-like_sf"/>
</dbReference>
<reference evidence="9 10" key="1">
    <citation type="submission" date="2024-01" db="EMBL/GenBank/DDBJ databases">
        <title>Genome assemblies of Stephania.</title>
        <authorList>
            <person name="Yang L."/>
        </authorList>
    </citation>
    <scope>NUCLEOTIDE SEQUENCE [LARGE SCALE GENOMIC DNA]</scope>
    <source>
        <strain evidence="9">JXDWG</strain>
        <tissue evidence="9">Leaf</tissue>
    </source>
</reference>
<dbReference type="PANTHER" id="PTHR48105">
    <property type="entry name" value="THIOREDOXIN REDUCTASE 1-RELATED-RELATED"/>
    <property type="match status" value="1"/>
</dbReference>
<evidence type="ECO:0000256" key="5">
    <source>
        <dbReference type="ARBA" id="ARBA00023157"/>
    </source>
</evidence>
<dbReference type="SUPFAM" id="SSF51905">
    <property type="entry name" value="FAD/NAD(P)-binding domain"/>
    <property type="match status" value="2"/>
</dbReference>
<gene>
    <name evidence="9" type="ORF">Scep_014070</name>
</gene>
<dbReference type="PROSITE" id="PS00573">
    <property type="entry name" value="PYRIDINE_REDOX_2"/>
    <property type="match status" value="1"/>
</dbReference>
<evidence type="ECO:0000313" key="9">
    <source>
        <dbReference type="EMBL" id="KAK9125224.1"/>
    </source>
</evidence>
<feature type="region of interest" description="Disordered" evidence="7">
    <location>
        <begin position="474"/>
        <end position="500"/>
    </location>
</feature>
<evidence type="ECO:0000256" key="3">
    <source>
        <dbReference type="ARBA" id="ARBA00022827"/>
    </source>
</evidence>
<keyword evidence="2" id="KW-0285">Flavoprotein</keyword>
<evidence type="ECO:0000256" key="1">
    <source>
        <dbReference type="ARBA" id="ARBA00009333"/>
    </source>
</evidence>
<accession>A0AAP0J0K8</accession>
<evidence type="ECO:0000313" key="10">
    <source>
        <dbReference type="Proteomes" id="UP001419268"/>
    </source>
</evidence>
<dbReference type="SUPFAM" id="SSF52833">
    <property type="entry name" value="Thioredoxin-like"/>
    <property type="match status" value="1"/>
</dbReference>